<dbReference type="InterPro" id="IPR008979">
    <property type="entry name" value="Galactose-bd-like_sf"/>
</dbReference>
<organism evidence="1 2">
    <name type="scientific">Paralvinella palmiformis</name>
    <dbReference type="NCBI Taxonomy" id="53620"/>
    <lineage>
        <taxon>Eukaryota</taxon>
        <taxon>Metazoa</taxon>
        <taxon>Spiralia</taxon>
        <taxon>Lophotrochozoa</taxon>
        <taxon>Annelida</taxon>
        <taxon>Polychaeta</taxon>
        <taxon>Sedentaria</taxon>
        <taxon>Canalipalpata</taxon>
        <taxon>Terebellida</taxon>
        <taxon>Terebelliformia</taxon>
        <taxon>Alvinellidae</taxon>
        <taxon>Paralvinella</taxon>
    </lineage>
</organism>
<reference evidence="1" key="1">
    <citation type="journal article" date="2023" name="Mol. Biol. Evol.">
        <title>Third-Generation Sequencing Reveals the Adaptive Role of the Epigenome in Three Deep-Sea Polychaetes.</title>
        <authorList>
            <person name="Perez M."/>
            <person name="Aroh O."/>
            <person name="Sun Y."/>
            <person name="Lan Y."/>
            <person name="Juniper S.K."/>
            <person name="Young C.R."/>
            <person name="Angers B."/>
            <person name="Qian P.Y."/>
        </authorList>
    </citation>
    <scope>NUCLEOTIDE SEQUENCE</scope>
    <source>
        <strain evidence="1">P08H-3</strain>
    </source>
</reference>
<name>A0AAD9MUM6_9ANNE</name>
<gene>
    <name evidence="1" type="ORF">LSH36_633g02009</name>
</gene>
<dbReference type="SUPFAM" id="SSF49785">
    <property type="entry name" value="Galactose-binding domain-like"/>
    <property type="match status" value="1"/>
</dbReference>
<accession>A0AAD9MUM6</accession>
<proteinExistence type="predicted"/>
<evidence type="ECO:0000313" key="1">
    <source>
        <dbReference type="EMBL" id="KAK2146080.1"/>
    </source>
</evidence>
<sequence length="244" mass="27261">MPPVSDQIFNIRTAVATQCTYVCIQNDNCLSVTYNIADSVCTGCRTQADTNPVNSTMKAWKVVERVKSNNLAVSLNTACIASSTINNRYTCSNTYDGALESTGSKPWIARSGNPGESITLLFPSPVYVEELVLWHVCTIHGQARILEIKFSDTLSTFVNGTCDHGCAHQLRFNRWDFSPPIVTEWVNGTCDHGCAHQLRFNRWDFSPPIVTEWVSISTVQKCVPHPFSHFGLDEIEVIGRVYRH</sequence>
<comment type="caution">
    <text evidence="1">The sequence shown here is derived from an EMBL/GenBank/DDBJ whole genome shotgun (WGS) entry which is preliminary data.</text>
</comment>
<dbReference type="Proteomes" id="UP001208570">
    <property type="component" value="Unassembled WGS sequence"/>
</dbReference>
<evidence type="ECO:0000313" key="2">
    <source>
        <dbReference type="Proteomes" id="UP001208570"/>
    </source>
</evidence>
<dbReference type="EMBL" id="JAODUP010000634">
    <property type="protein sequence ID" value="KAK2146080.1"/>
    <property type="molecule type" value="Genomic_DNA"/>
</dbReference>
<protein>
    <submittedName>
        <fullName evidence="1">Uncharacterized protein</fullName>
    </submittedName>
</protein>
<keyword evidence="2" id="KW-1185">Reference proteome</keyword>
<dbReference type="AlphaFoldDB" id="A0AAD9MUM6"/>